<evidence type="ECO:0000256" key="1">
    <source>
        <dbReference type="SAM" id="MobiDB-lite"/>
    </source>
</evidence>
<dbReference type="EMBL" id="BQNB010009907">
    <property type="protein sequence ID" value="GJS70068.1"/>
    <property type="molecule type" value="Genomic_DNA"/>
</dbReference>
<dbReference type="Proteomes" id="UP001151760">
    <property type="component" value="Unassembled WGS sequence"/>
</dbReference>
<keyword evidence="3" id="KW-1185">Reference proteome</keyword>
<feature type="region of interest" description="Disordered" evidence="1">
    <location>
        <begin position="278"/>
        <end position="322"/>
    </location>
</feature>
<comment type="caution">
    <text evidence="2">The sequence shown here is derived from an EMBL/GenBank/DDBJ whole genome shotgun (WGS) entry which is preliminary data.</text>
</comment>
<evidence type="ECO:0000313" key="3">
    <source>
        <dbReference type="Proteomes" id="UP001151760"/>
    </source>
</evidence>
<organism evidence="2 3">
    <name type="scientific">Tanacetum coccineum</name>
    <dbReference type="NCBI Taxonomy" id="301880"/>
    <lineage>
        <taxon>Eukaryota</taxon>
        <taxon>Viridiplantae</taxon>
        <taxon>Streptophyta</taxon>
        <taxon>Embryophyta</taxon>
        <taxon>Tracheophyta</taxon>
        <taxon>Spermatophyta</taxon>
        <taxon>Magnoliopsida</taxon>
        <taxon>eudicotyledons</taxon>
        <taxon>Gunneridae</taxon>
        <taxon>Pentapetalae</taxon>
        <taxon>asterids</taxon>
        <taxon>campanulids</taxon>
        <taxon>Asterales</taxon>
        <taxon>Asteraceae</taxon>
        <taxon>Asteroideae</taxon>
        <taxon>Anthemideae</taxon>
        <taxon>Anthemidinae</taxon>
        <taxon>Tanacetum</taxon>
    </lineage>
</organism>
<protein>
    <recommendedName>
        <fullName evidence="4">MAK10-like protein</fullName>
    </recommendedName>
</protein>
<gene>
    <name evidence="2" type="ORF">Tco_0702909</name>
</gene>
<name>A0ABQ4XZ72_9ASTR</name>
<feature type="compositionally biased region" description="Polar residues" evidence="1">
    <location>
        <begin position="307"/>
        <end position="322"/>
    </location>
</feature>
<evidence type="ECO:0000313" key="2">
    <source>
        <dbReference type="EMBL" id="GJS70068.1"/>
    </source>
</evidence>
<reference evidence="2" key="2">
    <citation type="submission" date="2022-01" db="EMBL/GenBank/DDBJ databases">
        <authorList>
            <person name="Yamashiro T."/>
            <person name="Shiraishi A."/>
            <person name="Satake H."/>
            <person name="Nakayama K."/>
        </authorList>
    </citation>
    <scope>NUCLEOTIDE SEQUENCE</scope>
</reference>
<feature type="region of interest" description="Disordered" evidence="1">
    <location>
        <begin position="27"/>
        <end position="48"/>
    </location>
</feature>
<feature type="compositionally biased region" description="Basic and acidic residues" evidence="1">
    <location>
        <begin position="27"/>
        <end position="45"/>
    </location>
</feature>
<sequence>MNHRSSGRWNSSSSKLVYFGNTITILKKEDEPREPETSKLSEIGHDGSNLAKELSDESIEPNEITNDVGLSNLRDKECKDDIEKNNEWIKYKEPLDLVNLYDESIYESITEEMPRCLLIYDFRIEKGDPNNLKFPCMIGHKFIPNAYIDIDLPMNIMSLAYYNDIRRKGFEYKGENFVAIGKDMHVFIGNMSHIIDFTILKSIEANMDPSLSQVVFGRPFMEIACLAINKKHRWMTFMDRSREVTIKTLYKDPERSELTSEGHDLFSSRIILSQDDYDRGCKRPSDLESGFYKDVNKLGPEYRTGPDGSSSRSDVNNQGGSH</sequence>
<accession>A0ABQ4XZ72</accession>
<proteinExistence type="predicted"/>
<reference evidence="2" key="1">
    <citation type="journal article" date="2022" name="Int. J. Mol. Sci.">
        <title>Draft Genome of Tanacetum Coccineum: Genomic Comparison of Closely Related Tanacetum-Family Plants.</title>
        <authorList>
            <person name="Yamashiro T."/>
            <person name="Shiraishi A."/>
            <person name="Nakayama K."/>
            <person name="Satake H."/>
        </authorList>
    </citation>
    <scope>NUCLEOTIDE SEQUENCE</scope>
</reference>
<evidence type="ECO:0008006" key="4">
    <source>
        <dbReference type="Google" id="ProtNLM"/>
    </source>
</evidence>